<dbReference type="PANTHER" id="PTHR23403:SF1">
    <property type="entry name" value="TREHALASE"/>
    <property type="match status" value="1"/>
</dbReference>
<keyword evidence="3" id="KW-0732">Signal</keyword>
<dbReference type="InterPro" id="IPR012341">
    <property type="entry name" value="6hp_glycosidase-like_sf"/>
</dbReference>
<dbReference type="AlphaFoldDB" id="A0A1I9Q738"/>
<dbReference type="SUPFAM" id="SSF48208">
    <property type="entry name" value="Six-hairpin glycosidases"/>
    <property type="match status" value="2"/>
</dbReference>
<accession>A0A1I9Q738</accession>
<feature type="chain" id="PRO_5013334778" description="Trehalase" evidence="3">
    <location>
        <begin position="29"/>
        <end position="742"/>
    </location>
</feature>
<comment type="similarity">
    <text evidence="1 2">Belongs to the glycosyl hydrolase 37 family.</text>
</comment>
<dbReference type="GO" id="GO:0004555">
    <property type="term" value="F:alpha,alpha-trehalase activity"/>
    <property type="evidence" value="ECO:0007669"/>
    <property type="project" value="UniProtKB-EC"/>
</dbReference>
<organism evidence="4">
    <name type="scientific">Phaffia rhodozyma</name>
    <name type="common">Yeast</name>
    <name type="synonym">Xanthophyllomyces dendrorhous</name>
    <dbReference type="NCBI Taxonomy" id="264483"/>
    <lineage>
        <taxon>Eukaryota</taxon>
        <taxon>Fungi</taxon>
        <taxon>Dikarya</taxon>
        <taxon>Basidiomycota</taxon>
        <taxon>Agaricomycotina</taxon>
        <taxon>Tremellomycetes</taxon>
        <taxon>Cystofilobasidiales</taxon>
        <taxon>Mrakiaceae</taxon>
        <taxon>Phaffia</taxon>
    </lineage>
</organism>
<dbReference type="EMBL" id="KX517890">
    <property type="protein sequence ID" value="AOR51714.1"/>
    <property type="molecule type" value="mRNA"/>
</dbReference>
<keyword evidence="2" id="KW-0326">Glycosidase</keyword>
<sequence>MLNTQPSLLWKSTLIGLTLWTAAPSVQAQSASASNSGAAASATTSSVAPAEPSTTLAPTALLEPYPALEAQSWCTSPIFCAGEILTTVELAQLYPDSKTFPDKPTRYNVSTTVQAFQALKSANGSIAVGNLENWLDQYFTPEGEELVAATIDASFNASATPFLQNVTDPVLKGWIAEVISYWSGLIRETNSSALCGVATDCASTLIPLNHTVVVPGGRYREVYYWDSYWIIEGLLNSGLASYAKNILLNFMDELSLYGFIPNGGRTYYLNRSQPPLFIQMLSLYVEFTNDTSILAQALPLADAELQWWYKNRTGSVTSPFTNTTYEVARYDVFINTAPRPEGFVEDWETVNLANPAFNASAALELYSELASGAESGWDYTVRFMKDGLKNISDPLEGLRSLNIRQIVPVELNALLAANYYLLADLNDQYGTLNSTAGNVSARADLYREQGDKLKAAVLDLNWDPEKLAFYDFNTTSSNRSTFFSAATFYPYWLNIIPPELEEDESKLFGAFAGLSYILHKYNGSVPASLVYSTLNWDFPNAWPPHQYIILKALGNLPSNVTTTSYSTFAPANETAWSTIPSGQLGLEEADLPAQGGYGGGNRTVYNSDVITNGGNISSSEPWSQVLLTAVVQRYIDAAFCSWYSTGGSLPGILSQLPADQLNVTNSSPSNTGNMFEKFNATDIDAAGGGGEYTVVTGFGWTNGVVIWAGANYGSSLVSPTCPAIAVSSSNDTVNLFAGNRIL</sequence>
<comment type="catalytic activity">
    <reaction evidence="2">
        <text>alpha,alpha-trehalose + H2O = alpha-D-glucose + beta-D-glucose</text>
        <dbReference type="Rhea" id="RHEA:32675"/>
        <dbReference type="ChEBI" id="CHEBI:15377"/>
        <dbReference type="ChEBI" id="CHEBI:15903"/>
        <dbReference type="ChEBI" id="CHEBI:16551"/>
        <dbReference type="ChEBI" id="CHEBI:17925"/>
        <dbReference type="EC" id="3.2.1.28"/>
    </reaction>
</comment>
<dbReference type="PRINTS" id="PR00744">
    <property type="entry name" value="GLHYDRLASE37"/>
</dbReference>
<dbReference type="Gene3D" id="1.50.10.10">
    <property type="match status" value="1"/>
</dbReference>
<evidence type="ECO:0000256" key="3">
    <source>
        <dbReference type="SAM" id="SignalP"/>
    </source>
</evidence>
<name>A0A1I9Q738_PHARH</name>
<dbReference type="InterPro" id="IPR001661">
    <property type="entry name" value="Glyco_hydro_37"/>
</dbReference>
<dbReference type="PANTHER" id="PTHR23403">
    <property type="entry name" value="TREHALASE"/>
    <property type="match status" value="1"/>
</dbReference>
<dbReference type="InterPro" id="IPR008928">
    <property type="entry name" value="6-hairpin_glycosidase_sf"/>
</dbReference>
<gene>
    <name evidence="4" type="primary">NTH1</name>
</gene>
<reference evidence="4" key="1">
    <citation type="journal article" date="2016" name="Microb. Cell Fact.">
        <title>Regulation of carotenogenesis in the red yeast Xanthophyllomyces dendrorhous: the role of the transcriptional co-repressor complex Cyc8-Tup1 involved in catabolic repression.</title>
        <authorList>
            <person name="Cordova P."/>
            <person name="Alcaino J."/>
            <person name="Bravo N."/>
            <person name="Barahona S."/>
            <person name="Sepulveda D."/>
            <person name="Fernandez-Lobato M."/>
            <person name="Baeza M."/>
            <person name="Cifuentes V."/>
        </authorList>
    </citation>
    <scope>NUCLEOTIDE SEQUENCE</scope>
    <source>
        <strain evidence="4">UCD 67-385</strain>
    </source>
</reference>
<evidence type="ECO:0000256" key="2">
    <source>
        <dbReference type="RuleBase" id="RU361180"/>
    </source>
</evidence>
<proteinExistence type="evidence at transcript level"/>
<feature type="signal peptide" evidence="3">
    <location>
        <begin position="1"/>
        <end position="28"/>
    </location>
</feature>
<dbReference type="EC" id="3.2.1.28" evidence="2"/>
<evidence type="ECO:0000256" key="1">
    <source>
        <dbReference type="ARBA" id="ARBA00005615"/>
    </source>
</evidence>
<dbReference type="Pfam" id="PF01204">
    <property type="entry name" value="Trehalase"/>
    <property type="match status" value="2"/>
</dbReference>
<dbReference type="GO" id="GO:0005993">
    <property type="term" value="P:trehalose catabolic process"/>
    <property type="evidence" value="ECO:0007669"/>
    <property type="project" value="TreeGrafter"/>
</dbReference>
<protein>
    <recommendedName>
        <fullName evidence="2">Trehalase</fullName>
        <ecNumber evidence="2">3.2.1.28</ecNumber>
    </recommendedName>
    <alternativeName>
        <fullName evidence="2">Alpha-trehalose glucohydrolase</fullName>
    </alternativeName>
</protein>
<keyword evidence="2" id="KW-0378">Hydrolase</keyword>
<evidence type="ECO:0000313" key="4">
    <source>
        <dbReference type="EMBL" id="AOR51714.1"/>
    </source>
</evidence>